<evidence type="ECO:0000256" key="2">
    <source>
        <dbReference type="ARBA" id="ARBA00022448"/>
    </source>
</evidence>
<proteinExistence type="inferred from homology"/>
<evidence type="ECO:0000256" key="9">
    <source>
        <dbReference type="SAM" id="Phobius"/>
    </source>
</evidence>
<feature type="transmembrane region" description="Helical" evidence="9">
    <location>
        <begin position="188"/>
        <end position="209"/>
    </location>
</feature>
<dbReference type="PANTHER" id="PTHR30574">
    <property type="entry name" value="INNER MEMBRANE PROTEIN YEDE"/>
    <property type="match status" value="1"/>
</dbReference>
<feature type="transmembrane region" description="Helical" evidence="9">
    <location>
        <begin position="150"/>
        <end position="168"/>
    </location>
</feature>
<evidence type="ECO:0000256" key="6">
    <source>
        <dbReference type="ARBA" id="ARBA00022989"/>
    </source>
</evidence>
<evidence type="ECO:0000313" key="10">
    <source>
        <dbReference type="EMBL" id="SKA35906.1"/>
    </source>
</evidence>
<organism evidence="10 11">
    <name type="scientific">Consotaella salsifontis</name>
    <dbReference type="NCBI Taxonomy" id="1365950"/>
    <lineage>
        <taxon>Bacteria</taxon>
        <taxon>Pseudomonadati</taxon>
        <taxon>Pseudomonadota</taxon>
        <taxon>Alphaproteobacteria</taxon>
        <taxon>Hyphomicrobiales</taxon>
        <taxon>Aurantimonadaceae</taxon>
        <taxon>Consotaella</taxon>
    </lineage>
</organism>
<feature type="transmembrane region" description="Helical" evidence="9">
    <location>
        <begin position="236"/>
        <end position="256"/>
    </location>
</feature>
<keyword evidence="2" id="KW-0813">Transport</keyword>
<keyword evidence="11" id="KW-1185">Reference proteome</keyword>
<dbReference type="GO" id="GO:0005886">
    <property type="term" value="C:plasma membrane"/>
    <property type="evidence" value="ECO:0007669"/>
    <property type="project" value="UniProtKB-SubCell"/>
</dbReference>
<dbReference type="InterPro" id="IPR007272">
    <property type="entry name" value="Sulf_transp_TsuA/YedE"/>
</dbReference>
<feature type="transmembrane region" description="Helical" evidence="9">
    <location>
        <begin position="336"/>
        <end position="355"/>
    </location>
</feature>
<dbReference type="STRING" id="1365950.SAMN05428963_1205"/>
<comment type="subcellular location">
    <subcellularLocation>
        <location evidence="1">Cell inner membrane</location>
        <topology evidence="1">Multi-pass membrane protein</topology>
    </subcellularLocation>
</comment>
<keyword evidence="6 9" id="KW-1133">Transmembrane helix</keyword>
<protein>
    <submittedName>
        <fullName evidence="10">Uncharacterized protein</fullName>
    </submittedName>
</protein>
<dbReference type="EMBL" id="FUXL01000020">
    <property type="protein sequence ID" value="SKA35906.1"/>
    <property type="molecule type" value="Genomic_DNA"/>
</dbReference>
<feature type="transmembrane region" description="Helical" evidence="9">
    <location>
        <begin position="83"/>
        <end position="104"/>
    </location>
</feature>
<gene>
    <name evidence="10" type="ORF">SAMN05428963_1205</name>
</gene>
<keyword evidence="5 9" id="KW-0812">Transmembrane</keyword>
<evidence type="ECO:0000313" key="11">
    <source>
        <dbReference type="Proteomes" id="UP000190135"/>
    </source>
</evidence>
<dbReference type="RefSeq" id="WP_078710169.1">
    <property type="nucleotide sequence ID" value="NZ_FUXL01000020.1"/>
</dbReference>
<keyword evidence="7 9" id="KW-0472">Membrane</keyword>
<comment type="similarity">
    <text evidence="8">Belongs to the TsuA/YedE (TC 9.B.102) family.</text>
</comment>
<evidence type="ECO:0000256" key="1">
    <source>
        <dbReference type="ARBA" id="ARBA00004429"/>
    </source>
</evidence>
<evidence type="ECO:0000256" key="7">
    <source>
        <dbReference type="ARBA" id="ARBA00023136"/>
    </source>
</evidence>
<feature type="transmembrane region" description="Helical" evidence="9">
    <location>
        <begin position="110"/>
        <end position="129"/>
    </location>
</feature>
<evidence type="ECO:0000256" key="4">
    <source>
        <dbReference type="ARBA" id="ARBA00022519"/>
    </source>
</evidence>
<dbReference type="Pfam" id="PF04143">
    <property type="entry name" value="Sulf_transp"/>
    <property type="match status" value="1"/>
</dbReference>
<feature type="transmembrane region" description="Helical" evidence="9">
    <location>
        <begin position="304"/>
        <end position="324"/>
    </location>
</feature>
<evidence type="ECO:0000256" key="5">
    <source>
        <dbReference type="ARBA" id="ARBA00022692"/>
    </source>
</evidence>
<keyword evidence="4" id="KW-0997">Cell inner membrane</keyword>
<dbReference type="PANTHER" id="PTHR30574:SF1">
    <property type="entry name" value="SULPHUR TRANSPORT DOMAIN-CONTAINING PROTEIN"/>
    <property type="match status" value="1"/>
</dbReference>
<keyword evidence="3" id="KW-1003">Cell membrane</keyword>
<evidence type="ECO:0000256" key="8">
    <source>
        <dbReference type="ARBA" id="ARBA00035655"/>
    </source>
</evidence>
<reference evidence="10 11" key="1">
    <citation type="submission" date="2017-02" db="EMBL/GenBank/DDBJ databases">
        <authorList>
            <person name="Peterson S.W."/>
        </authorList>
    </citation>
    <scope>NUCLEOTIDE SEQUENCE [LARGE SCALE GENOMIC DNA]</scope>
    <source>
        <strain evidence="10 11">USBA 369</strain>
    </source>
</reference>
<feature type="transmembrane region" description="Helical" evidence="9">
    <location>
        <begin position="21"/>
        <end position="48"/>
    </location>
</feature>
<name>A0A1T4T631_9HYPH</name>
<evidence type="ECO:0000256" key="3">
    <source>
        <dbReference type="ARBA" id="ARBA00022475"/>
    </source>
</evidence>
<dbReference type="Proteomes" id="UP000190135">
    <property type="component" value="Unassembled WGS sequence"/>
</dbReference>
<feature type="transmembrane region" description="Helical" evidence="9">
    <location>
        <begin position="361"/>
        <end position="382"/>
    </location>
</feature>
<dbReference type="AlphaFoldDB" id="A0A1T4T631"/>
<sequence>MSNILLTHSRSPAGSGNPLTLGAIVLLVLGAAFIGFAHGALLAALFIVGAALGVTLYHAAFGFTGAWRAFIVNGRGEGLRAQMLMLAVGVILFFPVLDAGQLFGAPVRGYVSPVGLSVIAGSFMFGLGMQLGGGCASGTLFTVGGGNARMVITLLFFCVGSVLGTVNFDWWTSLPHMAPISLVDRFGAGGAMALSLLLFALVAAITVRVERDRHGSLEKEKVPDHHGMQRVLRGPWPVMIGGVLLALLNFLTLALAGKPWGITSAFALWGAKGAMLFGVDPTQWFYWQQPANAHALASPVLADVTSVMDIGIILGAMIAAMFAGRFAPNLRIPLRSVLAAAIGGILLGYGARIAYGCNIGAYFGGVVSGSVHGWLWLVFAFLGNMLGVKLRPFFFKQPPAGITKTA</sequence>
<dbReference type="OrthoDB" id="9794165at2"/>
<accession>A0A1T4T631</accession>